<feature type="domain" description="CCHC-type" evidence="6">
    <location>
        <begin position="370"/>
        <end position="386"/>
    </location>
</feature>
<dbReference type="InterPro" id="IPR006564">
    <property type="entry name" value="Znf_PMZ"/>
</dbReference>
<evidence type="ECO:0000256" key="2">
    <source>
        <dbReference type="ARBA" id="ARBA00022771"/>
    </source>
</evidence>
<reference evidence="9" key="2">
    <citation type="submission" date="2025-08" db="UniProtKB">
        <authorList>
            <consortium name="RefSeq"/>
        </authorList>
    </citation>
    <scope>IDENTIFICATION</scope>
    <source>
        <tissue evidence="9">Leaves</tissue>
    </source>
</reference>
<dbReference type="SMART" id="SM00575">
    <property type="entry name" value="ZnF_PMZ"/>
    <property type="match status" value="1"/>
</dbReference>
<dbReference type="GeneID" id="113704596"/>
<evidence type="ECO:0000259" key="7">
    <source>
        <dbReference type="PROSITE" id="PS50966"/>
    </source>
</evidence>
<feature type="compositionally biased region" description="Polar residues" evidence="5">
    <location>
        <begin position="383"/>
        <end position="393"/>
    </location>
</feature>
<gene>
    <name evidence="9" type="primary">LOC113704596</name>
</gene>
<dbReference type="PROSITE" id="PS50158">
    <property type="entry name" value="ZF_CCHC"/>
    <property type="match status" value="1"/>
</dbReference>
<evidence type="ECO:0000313" key="8">
    <source>
        <dbReference type="Proteomes" id="UP001652660"/>
    </source>
</evidence>
<feature type="compositionally biased region" description="Polar residues" evidence="5">
    <location>
        <begin position="412"/>
        <end position="442"/>
    </location>
</feature>
<evidence type="ECO:0000259" key="6">
    <source>
        <dbReference type="PROSITE" id="PS50158"/>
    </source>
</evidence>
<dbReference type="OrthoDB" id="1434341at2759"/>
<keyword evidence="3" id="KW-0862">Zinc</keyword>
<keyword evidence="8" id="KW-1185">Reference proteome</keyword>
<feature type="region of interest" description="Disordered" evidence="5">
    <location>
        <begin position="377"/>
        <end position="442"/>
    </location>
</feature>
<evidence type="ECO:0008006" key="10">
    <source>
        <dbReference type="Google" id="ProtNLM"/>
    </source>
</evidence>
<reference evidence="8" key="1">
    <citation type="journal article" date="2025" name="Foods">
        <title>Unveiling the Microbial Signatures of Arabica Coffee Cherries: Insights into Ripeness Specific Diversity, Functional Traits, and Implications for Quality and Safety.</title>
        <authorList>
            <consortium name="RefSeq"/>
            <person name="Tenea G.N."/>
            <person name="Cifuentes V."/>
            <person name="Reyes P."/>
            <person name="Cevallos-Vallejos M."/>
        </authorList>
    </citation>
    <scope>NUCLEOTIDE SEQUENCE [LARGE SCALE GENOMIC DNA]</scope>
</reference>
<evidence type="ECO:0000256" key="3">
    <source>
        <dbReference type="ARBA" id="ARBA00022833"/>
    </source>
</evidence>
<dbReference type="PANTHER" id="PTHR31973">
    <property type="entry name" value="POLYPROTEIN, PUTATIVE-RELATED"/>
    <property type="match status" value="1"/>
</dbReference>
<dbReference type="GO" id="GO:0003676">
    <property type="term" value="F:nucleic acid binding"/>
    <property type="evidence" value="ECO:0007669"/>
    <property type="project" value="InterPro"/>
</dbReference>
<dbReference type="RefSeq" id="XP_027082284.1">
    <property type="nucleotide sequence ID" value="XM_027226483.1"/>
</dbReference>
<keyword evidence="1" id="KW-0479">Metal-binding</keyword>
<dbReference type="GO" id="GO:0008270">
    <property type="term" value="F:zinc ion binding"/>
    <property type="evidence" value="ECO:0007669"/>
    <property type="project" value="UniProtKB-KW"/>
</dbReference>
<dbReference type="AlphaFoldDB" id="A0A6P6TV86"/>
<dbReference type="InterPro" id="IPR007527">
    <property type="entry name" value="Znf_SWIM"/>
</dbReference>
<evidence type="ECO:0000313" key="9">
    <source>
        <dbReference type="RefSeq" id="XP_027082284.1"/>
    </source>
</evidence>
<keyword evidence="2 4" id="KW-0863">Zinc-finger</keyword>
<dbReference type="InterPro" id="IPR001878">
    <property type="entry name" value="Znf_CCHC"/>
</dbReference>
<dbReference type="Pfam" id="PF04434">
    <property type="entry name" value="SWIM"/>
    <property type="match status" value="1"/>
</dbReference>
<dbReference type="PANTHER" id="PTHR31973:SF187">
    <property type="entry name" value="MUTATOR TRANSPOSASE MUDRA PROTEIN"/>
    <property type="match status" value="1"/>
</dbReference>
<feature type="compositionally biased region" description="Low complexity" evidence="5">
    <location>
        <begin position="394"/>
        <end position="411"/>
    </location>
</feature>
<sequence length="442" mass="49920">MADPKFVVGRTFTCKQKLFMKACKSHGVVHQRKIKFSKNDGRRATAYCKDCSWKVSTAVMADEKTFQVKSMQGGKLIDPKKKAESLVNGEYEAQYNKLRNYCREINPGSNVFMTTVEDDEREDRFERLYICFNACKTGFLSGCKPVVGLDGCHLRGPHKGENLGTCKSSLQKSVQGFDGSLKAVDEGAFQWLLDNTTPQQWSRAYFRTSPKCDILLNNLCESFNSSILEAREWPILGDWNYEVRCMYGDRYNVNLASRTCSCRRWELNGIPCAHAMSAIALKKEPPPENFVNECYSKEAYMRAYGPIIYPLNGEHLWKDLKQGPVLPPEIIKLLGRPKKVKRREPDEPPAATTSQGQTKRLSRVDLMDYKCRKCKQKGHNSRKCPSSDDQGNVQQQAAAATSSSQPQQQTPNTINPGANKQSQPQQCETDYQPQNATPGGYK</sequence>
<proteinExistence type="predicted"/>
<dbReference type="Proteomes" id="UP001652660">
    <property type="component" value="Chromosome 8e"/>
</dbReference>
<dbReference type="SUPFAM" id="SSF57756">
    <property type="entry name" value="Retrovirus zinc finger-like domains"/>
    <property type="match status" value="1"/>
</dbReference>
<feature type="domain" description="SWIM-type" evidence="7">
    <location>
        <begin position="251"/>
        <end position="283"/>
    </location>
</feature>
<organism evidence="8 9">
    <name type="scientific">Coffea arabica</name>
    <name type="common">Arabian coffee</name>
    <dbReference type="NCBI Taxonomy" id="13443"/>
    <lineage>
        <taxon>Eukaryota</taxon>
        <taxon>Viridiplantae</taxon>
        <taxon>Streptophyta</taxon>
        <taxon>Embryophyta</taxon>
        <taxon>Tracheophyta</taxon>
        <taxon>Spermatophyta</taxon>
        <taxon>Magnoliopsida</taxon>
        <taxon>eudicotyledons</taxon>
        <taxon>Gunneridae</taxon>
        <taxon>Pentapetalae</taxon>
        <taxon>asterids</taxon>
        <taxon>lamiids</taxon>
        <taxon>Gentianales</taxon>
        <taxon>Rubiaceae</taxon>
        <taxon>Ixoroideae</taxon>
        <taxon>Gardenieae complex</taxon>
        <taxon>Bertiereae - Coffeeae clade</taxon>
        <taxon>Coffeeae</taxon>
        <taxon>Coffea</taxon>
    </lineage>
</organism>
<evidence type="ECO:0000256" key="4">
    <source>
        <dbReference type="PROSITE-ProRule" id="PRU00047"/>
    </source>
</evidence>
<dbReference type="PROSITE" id="PS50966">
    <property type="entry name" value="ZF_SWIM"/>
    <property type="match status" value="1"/>
</dbReference>
<name>A0A6P6TV86_COFAR</name>
<dbReference type="Gene3D" id="4.10.60.10">
    <property type="entry name" value="Zinc finger, CCHC-type"/>
    <property type="match status" value="1"/>
</dbReference>
<accession>A0A6P6TV86</accession>
<dbReference type="InterPro" id="IPR036875">
    <property type="entry name" value="Znf_CCHC_sf"/>
</dbReference>
<protein>
    <recommendedName>
        <fullName evidence="10">SWIM-type domain-containing protein</fullName>
    </recommendedName>
</protein>
<evidence type="ECO:0000256" key="5">
    <source>
        <dbReference type="SAM" id="MobiDB-lite"/>
    </source>
</evidence>
<evidence type="ECO:0000256" key="1">
    <source>
        <dbReference type="ARBA" id="ARBA00022723"/>
    </source>
</evidence>
<feature type="region of interest" description="Disordered" evidence="5">
    <location>
        <begin position="336"/>
        <end position="362"/>
    </location>
</feature>